<dbReference type="EMBL" id="VSSQ01105263">
    <property type="protein sequence ID" value="MPN45399.1"/>
    <property type="molecule type" value="Genomic_DNA"/>
</dbReference>
<dbReference type="SUPFAM" id="SSF53649">
    <property type="entry name" value="Alkaline phosphatase-like"/>
    <property type="match status" value="1"/>
</dbReference>
<proteinExistence type="predicted"/>
<dbReference type="Gene3D" id="3.40.720.10">
    <property type="entry name" value="Alkaline Phosphatase, subunit A"/>
    <property type="match status" value="1"/>
</dbReference>
<dbReference type="InterPro" id="IPR017850">
    <property type="entry name" value="Alkaline_phosphatase_core_sf"/>
</dbReference>
<sequence length="171" mass="19052">MHDKGCRHETVTRVIADIDRRLEAFLSQLEPDDLVLVTADHGLVDGIPEFFENHPALEAMLRIPPCVEPRAAALYVNEEHIEAFPQAFKAAFGDHYLLMNQKQALESGLFGKGPMRAELPSLIGDFFAVSAGPYALYQKREHCRLIGMHGGLTEAEMNVPLIVLRSDKGEE</sequence>
<name>A0A645I4M4_9ZZZZ</name>
<organism evidence="1">
    <name type="scientific">bioreactor metagenome</name>
    <dbReference type="NCBI Taxonomy" id="1076179"/>
    <lineage>
        <taxon>unclassified sequences</taxon>
        <taxon>metagenomes</taxon>
        <taxon>ecological metagenomes</taxon>
    </lineage>
</organism>
<protein>
    <submittedName>
        <fullName evidence="1">Uncharacterized protein</fullName>
    </submittedName>
</protein>
<reference evidence="1" key="1">
    <citation type="submission" date="2019-08" db="EMBL/GenBank/DDBJ databases">
        <authorList>
            <person name="Kucharzyk K."/>
            <person name="Murdoch R.W."/>
            <person name="Higgins S."/>
            <person name="Loffler F."/>
        </authorList>
    </citation>
    <scope>NUCLEOTIDE SEQUENCE</scope>
</reference>
<comment type="caution">
    <text evidence="1">The sequence shown here is derived from an EMBL/GenBank/DDBJ whole genome shotgun (WGS) entry which is preliminary data.</text>
</comment>
<accession>A0A645I4M4</accession>
<evidence type="ECO:0000313" key="1">
    <source>
        <dbReference type="EMBL" id="MPN45399.1"/>
    </source>
</evidence>
<dbReference type="AlphaFoldDB" id="A0A645I4M4"/>
<gene>
    <name evidence="1" type="ORF">SDC9_192966</name>
</gene>